<dbReference type="SUPFAM" id="SSF56529">
    <property type="entry name" value="FAH"/>
    <property type="match status" value="1"/>
</dbReference>
<dbReference type="Proteomes" id="UP000230052">
    <property type="component" value="Unassembled WGS sequence"/>
</dbReference>
<dbReference type="GO" id="GO:0016853">
    <property type="term" value="F:isomerase activity"/>
    <property type="evidence" value="ECO:0007669"/>
    <property type="project" value="UniProtKB-KW"/>
</dbReference>
<dbReference type="PANTHER" id="PTHR11820">
    <property type="entry name" value="ACYLPYRUVASE"/>
    <property type="match status" value="1"/>
</dbReference>
<keyword evidence="2" id="KW-0479">Metal-binding</keyword>
<dbReference type="PANTHER" id="PTHR11820:SF7">
    <property type="entry name" value="ACYLPYRUVASE FAHD1, MITOCHONDRIAL"/>
    <property type="match status" value="1"/>
</dbReference>
<protein>
    <submittedName>
        <fullName evidence="5">2-hydroxyhepta-2,4-diene-1,7-dioate isomerase</fullName>
    </submittedName>
</protein>
<dbReference type="InterPro" id="IPR018833">
    <property type="entry name" value="Rv2993c-like_N"/>
</dbReference>
<sequence>MKLVRFLYKNKIRAGILNGTSVIEYAGSIFEPREASKKRGNIFYIKDIKILPPSLPSKIIAVGLNYKDHAKELGMRLPKEPVIFLKPPTSIIGNGDYIIYPKLVKRLDYEAELAFVVKRRAKDIKEKEAYKYILGYTCFNDVTARDLQRIDIQWTRSKSFDTFAPIGPFIETDINPSGLGIRLYKNGVLKQSSNTDNLIFSPYELLSFISRTMLLLAGDVISTGTPKGVGPMKAGDTVEVVIDGIGSLKNRVKGE</sequence>
<evidence type="ECO:0000256" key="2">
    <source>
        <dbReference type="ARBA" id="ARBA00022723"/>
    </source>
</evidence>
<dbReference type="Pfam" id="PF10370">
    <property type="entry name" value="Rv2993c-like_N"/>
    <property type="match status" value="1"/>
</dbReference>
<dbReference type="AlphaFoldDB" id="A0A2J0KV94"/>
<dbReference type="InterPro" id="IPR036663">
    <property type="entry name" value="Fumarylacetoacetase_C_sf"/>
</dbReference>
<evidence type="ECO:0000259" key="3">
    <source>
        <dbReference type="Pfam" id="PF01557"/>
    </source>
</evidence>
<name>A0A2J0KV94_9BACT</name>
<dbReference type="InterPro" id="IPR011234">
    <property type="entry name" value="Fumarylacetoacetase-like_C"/>
</dbReference>
<dbReference type="FunFam" id="3.90.850.10:FF:000002">
    <property type="entry name" value="2-hydroxyhepta-2,4-diene-1,7-dioate isomerase"/>
    <property type="match status" value="1"/>
</dbReference>
<proteinExistence type="inferred from homology"/>
<keyword evidence="5" id="KW-0413">Isomerase</keyword>
<evidence type="ECO:0000256" key="1">
    <source>
        <dbReference type="ARBA" id="ARBA00010211"/>
    </source>
</evidence>
<evidence type="ECO:0000313" key="5">
    <source>
        <dbReference type="EMBL" id="PIU41254.1"/>
    </source>
</evidence>
<feature type="domain" description="Rv2993c-like N-terminal" evidence="4">
    <location>
        <begin position="1"/>
        <end position="53"/>
    </location>
</feature>
<gene>
    <name evidence="5" type="ORF">COS99_06520</name>
</gene>
<reference evidence="5 6" key="1">
    <citation type="submission" date="2017-09" db="EMBL/GenBank/DDBJ databases">
        <title>Depth-based differentiation of microbial function through sediment-hosted aquifers and enrichment of novel symbionts in the deep terrestrial subsurface.</title>
        <authorList>
            <person name="Probst A.J."/>
            <person name="Ladd B."/>
            <person name="Jarett J.K."/>
            <person name="Geller-Mcgrath D.E."/>
            <person name="Sieber C.M."/>
            <person name="Emerson J.B."/>
            <person name="Anantharaman K."/>
            <person name="Thomas B.C."/>
            <person name="Malmstrom R."/>
            <person name="Stieglmeier M."/>
            <person name="Klingl A."/>
            <person name="Woyke T."/>
            <person name="Ryan C.M."/>
            <person name="Banfield J.F."/>
        </authorList>
    </citation>
    <scope>NUCLEOTIDE SEQUENCE [LARGE SCALE GENOMIC DNA]</scope>
    <source>
        <strain evidence="5">CG07_land_8_20_14_0_80_42_15</strain>
    </source>
</reference>
<dbReference type="EMBL" id="PEWV01000065">
    <property type="protein sequence ID" value="PIU41254.1"/>
    <property type="molecule type" value="Genomic_DNA"/>
</dbReference>
<dbReference type="Gene3D" id="3.90.850.10">
    <property type="entry name" value="Fumarylacetoacetase-like, C-terminal domain"/>
    <property type="match status" value="1"/>
</dbReference>
<accession>A0A2J0KV94</accession>
<evidence type="ECO:0000313" key="6">
    <source>
        <dbReference type="Proteomes" id="UP000230052"/>
    </source>
</evidence>
<comment type="caution">
    <text evidence="5">The sequence shown here is derived from an EMBL/GenBank/DDBJ whole genome shotgun (WGS) entry which is preliminary data.</text>
</comment>
<feature type="domain" description="Fumarylacetoacetase-like C-terminal" evidence="3">
    <location>
        <begin position="58"/>
        <end position="252"/>
    </location>
</feature>
<comment type="similarity">
    <text evidence="1">Belongs to the FAH family.</text>
</comment>
<evidence type="ECO:0000259" key="4">
    <source>
        <dbReference type="Pfam" id="PF10370"/>
    </source>
</evidence>
<dbReference type="GO" id="GO:0019752">
    <property type="term" value="P:carboxylic acid metabolic process"/>
    <property type="evidence" value="ECO:0007669"/>
    <property type="project" value="UniProtKB-ARBA"/>
</dbReference>
<dbReference type="Pfam" id="PF01557">
    <property type="entry name" value="FAA_hydrolase"/>
    <property type="match status" value="1"/>
</dbReference>
<dbReference type="GO" id="GO:0046872">
    <property type="term" value="F:metal ion binding"/>
    <property type="evidence" value="ECO:0007669"/>
    <property type="project" value="UniProtKB-KW"/>
</dbReference>
<dbReference type="GO" id="GO:0018773">
    <property type="term" value="F:acetylpyruvate hydrolase activity"/>
    <property type="evidence" value="ECO:0007669"/>
    <property type="project" value="TreeGrafter"/>
</dbReference>
<organism evidence="5 6">
    <name type="scientific">Candidatus Aquitaenariimonas noxiae</name>
    <dbReference type="NCBI Taxonomy" id="1974741"/>
    <lineage>
        <taxon>Bacteria</taxon>
        <taxon>Pseudomonadati</taxon>
        <taxon>Candidatus Omnitrophota</taxon>
        <taxon>Candidatus Aquitaenariimonas</taxon>
    </lineage>
</organism>